<evidence type="ECO:0000259" key="1">
    <source>
        <dbReference type="Pfam" id="PF13456"/>
    </source>
</evidence>
<keyword evidence="3" id="KW-1185">Reference proteome</keyword>
<feature type="domain" description="RNase H type-1" evidence="1">
    <location>
        <begin position="60"/>
        <end position="175"/>
    </location>
</feature>
<protein>
    <recommendedName>
        <fullName evidence="1">RNase H type-1 domain-containing protein</fullName>
    </recommendedName>
</protein>
<reference evidence="2" key="2">
    <citation type="submission" date="2023-02" db="EMBL/GenBank/DDBJ databases">
        <authorList>
            <person name="Swenson N.G."/>
            <person name="Wegrzyn J.L."/>
            <person name="Mcevoy S.L."/>
        </authorList>
    </citation>
    <scope>NUCLEOTIDE SEQUENCE</scope>
    <source>
        <strain evidence="2">91603</strain>
        <tissue evidence="2">Leaf</tissue>
    </source>
</reference>
<dbReference type="GO" id="GO:0003676">
    <property type="term" value="F:nucleic acid binding"/>
    <property type="evidence" value="ECO:0007669"/>
    <property type="project" value="InterPro"/>
</dbReference>
<dbReference type="Proteomes" id="UP001064489">
    <property type="component" value="Chromosome 11"/>
</dbReference>
<dbReference type="InterPro" id="IPR044730">
    <property type="entry name" value="RNase_H-like_dom_plant"/>
</dbReference>
<name>A0AAD5I813_ACENE</name>
<dbReference type="InterPro" id="IPR002156">
    <property type="entry name" value="RNaseH_domain"/>
</dbReference>
<evidence type="ECO:0000313" key="2">
    <source>
        <dbReference type="EMBL" id="KAI9154238.1"/>
    </source>
</evidence>
<dbReference type="PANTHER" id="PTHR47074">
    <property type="entry name" value="BNAC02G40300D PROTEIN"/>
    <property type="match status" value="1"/>
</dbReference>
<reference evidence="2" key="1">
    <citation type="journal article" date="2022" name="Plant J.">
        <title>Strategies of tolerance reflected in two North American maple genomes.</title>
        <authorList>
            <person name="McEvoy S.L."/>
            <person name="Sezen U.U."/>
            <person name="Trouern-Trend A."/>
            <person name="McMahon S.M."/>
            <person name="Schaberg P.G."/>
            <person name="Yang J."/>
            <person name="Wegrzyn J.L."/>
            <person name="Swenson N.G."/>
        </authorList>
    </citation>
    <scope>NUCLEOTIDE SEQUENCE</scope>
    <source>
        <strain evidence="2">91603</strain>
    </source>
</reference>
<evidence type="ECO:0000313" key="3">
    <source>
        <dbReference type="Proteomes" id="UP001064489"/>
    </source>
</evidence>
<dbReference type="GO" id="GO:0004523">
    <property type="term" value="F:RNA-DNA hybrid ribonuclease activity"/>
    <property type="evidence" value="ECO:0007669"/>
    <property type="project" value="InterPro"/>
</dbReference>
<dbReference type="PANTHER" id="PTHR47074:SF75">
    <property type="entry name" value="RNASE H TYPE-1 DOMAIN-CONTAINING PROTEIN"/>
    <property type="match status" value="1"/>
</dbReference>
<dbReference type="EMBL" id="JAJSOW010000108">
    <property type="protein sequence ID" value="KAI9154238.1"/>
    <property type="molecule type" value="Genomic_DNA"/>
</dbReference>
<dbReference type="InterPro" id="IPR052929">
    <property type="entry name" value="RNase_H-like_EbsB-rel"/>
</dbReference>
<gene>
    <name evidence="2" type="ORF">LWI28_023119</name>
</gene>
<dbReference type="AlphaFoldDB" id="A0AAD5I813"/>
<proteinExistence type="predicted"/>
<accession>A0AAD5I813</accession>
<comment type="caution">
    <text evidence="2">The sequence shown here is derived from an EMBL/GenBank/DDBJ whole genome shotgun (WGS) entry which is preliminary data.</text>
</comment>
<dbReference type="CDD" id="cd06222">
    <property type="entry name" value="RNase_H_like"/>
    <property type="match status" value="1"/>
</dbReference>
<sequence length="181" mass="19886">MNAFLNGGNVRELAVLVSWVGDYLYEFQCSYLALNPRCSHAFPTKNEVWLPLPTRFLKLNYDVSVHSGTPFIGVGTVIRDSNGWVMAADSKRIGGNFFADIGEFLALRKGLFLAKRHNLSVQLDEVDASALHSSSSDLGDASLIINDIRALFEEVGVLNCQAIPRSSNCLAHNLAFGLLLR</sequence>
<organism evidence="2 3">
    <name type="scientific">Acer negundo</name>
    <name type="common">Box elder</name>
    <dbReference type="NCBI Taxonomy" id="4023"/>
    <lineage>
        <taxon>Eukaryota</taxon>
        <taxon>Viridiplantae</taxon>
        <taxon>Streptophyta</taxon>
        <taxon>Embryophyta</taxon>
        <taxon>Tracheophyta</taxon>
        <taxon>Spermatophyta</taxon>
        <taxon>Magnoliopsida</taxon>
        <taxon>eudicotyledons</taxon>
        <taxon>Gunneridae</taxon>
        <taxon>Pentapetalae</taxon>
        <taxon>rosids</taxon>
        <taxon>malvids</taxon>
        <taxon>Sapindales</taxon>
        <taxon>Sapindaceae</taxon>
        <taxon>Hippocastanoideae</taxon>
        <taxon>Acereae</taxon>
        <taxon>Acer</taxon>
    </lineage>
</organism>
<dbReference type="Pfam" id="PF13456">
    <property type="entry name" value="RVT_3"/>
    <property type="match status" value="1"/>
</dbReference>